<keyword evidence="2" id="KW-1185">Reference proteome</keyword>
<dbReference type="EMBL" id="AVOT02062905">
    <property type="protein sequence ID" value="MBW0555784.1"/>
    <property type="molecule type" value="Genomic_DNA"/>
</dbReference>
<comment type="caution">
    <text evidence="1">The sequence shown here is derived from an EMBL/GenBank/DDBJ whole genome shotgun (WGS) entry which is preliminary data.</text>
</comment>
<dbReference type="Proteomes" id="UP000765509">
    <property type="component" value="Unassembled WGS sequence"/>
</dbReference>
<proteinExistence type="predicted"/>
<evidence type="ECO:0000313" key="2">
    <source>
        <dbReference type="Proteomes" id="UP000765509"/>
    </source>
</evidence>
<sequence length="128" mass="14118">MLKEGQIILTSYSNILSVINSCFKIQHLWNPYVQSISTGSYLVFVLRSSPFKVGGTVITTGNTPPNWCSRKDKPSPIYGQLEILSTLGQLTGFVVEWPYPLLIVTPGPQSISCIIFPFCQLLISQPPG</sequence>
<name>A0A9Q3PBT2_9BASI</name>
<accession>A0A9Q3PBT2</accession>
<evidence type="ECO:0000313" key="1">
    <source>
        <dbReference type="EMBL" id="MBW0555784.1"/>
    </source>
</evidence>
<gene>
    <name evidence="1" type="ORF">O181_095499</name>
</gene>
<reference evidence="1" key="1">
    <citation type="submission" date="2021-03" db="EMBL/GenBank/DDBJ databases">
        <title>Draft genome sequence of rust myrtle Austropuccinia psidii MF-1, a brazilian biotype.</title>
        <authorList>
            <person name="Quecine M.C."/>
            <person name="Pachon D.M.R."/>
            <person name="Bonatelli M.L."/>
            <person name="Correr F.H."/>
            <person name="Franceschini L.M."/>
            <person name="Leite T.F."/>
            <person name="Margarido G.R.A."/>
            <person name="Almeida C.A."/>
            <person name="Ferrarezi J.A."/>
            <person name="Labate C.A."/>
        </authorList>
    </citation>
    <scope>NUCLEOTIDE SEQUENCE</scope>
    <source>
        <strain evidence="1">MF-1</strain>
    </source>
</reference>
<dbReference type="AlphaFoldDB" id="A0A9Q3PBT2"/>
<protein>
    <submittedName>
        <fullName evidence="1">Uncharacterized protein</fullName>
    </submittedName>
</protein>
<organism evidence="1 2">
    <name type="scientific">Austropuccinia psidii MF-1</name>
    <dbReference type="NCBI Taxonomy" id="1389203"/>
    <lineage>
        <taxon>Eukaryota</taxon>
        <taxon>Fungi</taxon>
        <taxon>Dikarya</taxon>
        <taxon>Basidiomycota</taxon>
        <taxon>Pucciniomycotina</taxon>
        <taxon>Pucciniomycetes</taxon>
        <taxon>Pucciniales</taxon>
        <taxon>Sphaerophragmiaceae</taxon>
        <taxon>Austropuccinia</taxon>
    </lineage>
</organism>